<feature type="region of interest" description="Disordered" evidence="1">
    <location>
        <begin position="1"/>
        <end position="36"/>
    </location>
</feature>
<keyword evidence="4" id="KW-1185">Reference proteome</keyword>
<organism evidence="3 4">
    <name type="scientific">Trichodelitschia bisporula</name>
    <dbReference type="NCBI Taxonomy" id="703511"/>
    <lineage>
        <taxon>Eukaryota</taxon>
        <taxon>Fungi</taxon>
        <taxon>Dikarya</taxon>
        <taxon>Ascomycota</taxon>
        <taxon>Pezizomycotina</taxon>
        <taxon>Dothideomycetes</taxon>
        <taxon>Dothideomycetes incertae sedis</taxon>
        <taxon>Phaeotrichales</taxon>
        <taxon>Phaeotrichaceae</taxon>
        <taxon>Trichodelitschia</taxon>
    </lineage>
</organism>
<dbReference type="Gene3D" id="3.40.50.620">
    <property type="entry name" value="HUPs"/>
    <property type="match status" value="1"/>
</dbReference>
<reference evidence="3" key="1">
    <citation type="journal article" date="2020" name="Stud. Mycol.">
        <title>101 Dothideomycetes genomes: a test case for predicting lifestyles and emergence of pathogens.</title>
        <authorList>
            <person name="Haridas S."/>
            <person name="Albert R."/>
            <person name="Binder M."/>
            <person name="Bloem J."/>
            <person name="Labutti K."/>
            <person name="Salamov A."/>
            <person name="Andreopoulos B."/>
            <person name="Baker S."/>
            <person name="Barry K."/>
            <person name="Bills G."/>
            <person name="Bluhm B."/>
            <person name="Cannon C."/>
            <person name="Castanera R."/>
            <person name="Culley D."/>
            <person name="Daum C."/>
            <person name="Ezra D."/>
            <person name="Gonzalez J."/>
            <person name="Henrissat B."/>
            <person name="Kuo A."/>
            <person name="Liang C."/>
            <person name="Lipzen A."/>
            <person name="Lutzoni F."/>
            <person name="Magnuson J."/>
            <person name="Mondo S."/>
            <person name="Nolan M."/>
            <person name="Ohm R."/>
            <person name="Pangilinan J."/>
            <person name="Park H.-J."/>
            <person name="Ramirez L."/>
            <person name="Alfaro M."/>
            <person name="Sun H."/>
            <person name="Tritt A."/>
            <person name="Yoshinaga Y."/>
            <person name="Zwiers L.-H."/>
            <person name="Turgeon B."/>
            <person name="Goodwin S."/>
            <person name="Spatafora J."/>
            <person name="Crous P."/>
            <person name="Grigoriev I."/>
        </authorList>
    </citation>
    <scope>NUCLEOTIDE SEQUENCE</scope>
    <source>
        <strain evidence="3">CBS 262.69</strain>
    </source>
</reference>
<dbReference type="CDD" id="cd23659">
    <property type="entry name" value="USP_At3g01520-like"/>
    <property type="match status" value="1"/>
</dbReference>
<dbReference type="InterPro" id="IPR006015">
    <property type="entry name" value="Universal_stress_UspA"/>
</dbReference>
<dbReference type="PANTHER" id="PTHR47815">
    <property type="entry name" value="UNIVERSAL STRESS PROTEIN A FAMILY PROTEIN C25B2.10"/>
    <property type="match status" value="1"/>
</dbReference>
<dbReference type="PANTHER" id="PTHR47815:SF1">
    <property type="entry name" value="UNIVERSAL STRESS PROTEIN A FAMILY PROTEIN C25B2.10"/>
    <property type="match status" value="1"/>
</dbReference>
<gene>
    <name evidence="3" type="ORF">EJ06DRAFT_532178</name>
</gene>
<evidence type="ECO:0000313" key="4">
    <source>
        <dbReference type="Proteomes" id="UP000799640"/>
    </source>
</evidence>
<feature type="compositionally biased region" description="Acidic residues" evidence="1">
    <location>
        <begin position="377"/>
        <end position="393"/>
    </location>
</feature>
<keyword evidence="3" id="KW-0378">Hydrolase</keyword>
<dbReference type="Proteomes" id="UP000799640">
    <property type="component" value="Unassembled WGS sequence"/>
</dbReference>
<dbReference type="InterPro" id="IPR014729">
    <property type="entry name" value="Rossmann-like_a/b/a_fold"/>
</dbReference>
<protein>
    <submittedName>
        <fullName evidence="3">Adenine nucleotide alpha hydrolases-like protein</fullName>
    </submittedName>
</protein>
<feature type="compositionally biased region" description="Low complexity" evidence="1">
    <location>
        <begin position="1"/>
        <end position="29"/>
    </location>
</feature>
<evidence type="ECO:0000259" key="2">
    <source>
        <dbReference type="Pfam" id="PF00582"/>
    </source>
</evidence>
<name>A0A6G1HRG3_9PEZI</name>
<feature type="domain" description="UspA" evidence="2">
    <location>
        <begin position="137"/>
        <end position="271"/>
    </location>
</feature>
<sequence length="402" mass="43757">MPGSTSPSRTRHSSSTGSASSLPLGGSATTSADDLRMPKRGLVASLLGQASTPLARTESLDDRRPSVQFLPHREKIELDAAGKAPSIRRRMSSPPPPPVFRPRVSFDTFDKAATEGDIPAFTLNQKHKDYEYSKRSRTFLCGLDANDYSEYALEWLVDELVDDGDEVVCLRVLDPQAATQASNEGVYREQAEALMKTMEAKNHEHKAVNLILEFAVGKVEKVIKRMIEFYEPAILIVGTRGRSLGGFQGLLPGSISKFCLQNSPVPVIVVRPNMQRARGKRKRLNDPARHAYRDLLDKTGPDSGHILDAEHRGSSITLGGEEIGPENPLLPRKSEAKGSPLVKVETPGEEGGSDESEVGSPEGMRVMKSPKMTGVESPEDSVSESGDDDEEEEGKGKEGLKL</sequence>
<feature type="compositionally biased region" description="Basic and acidic residues" evidence="1">
    <location>
        <begin position="284"/>
        <end position="313"/>
    </location>
</feature>
<evidence type="ECO:0000256" key="1">
    <source>
        <dbReference type="SAM" id="MobiDB-lite"/>
    </source>
</evidence>
<proteinExistence type="predicted"/>
<feature type="compositionally biased region" description="Acidic residues" evidence="1">
    <location>
        <begin position="347"/>
        <end position="357"/>
    </location>
</feature>
<dbReference type="OrthoDB" id="843225at2759"/>
<dbReference type="InterPro" id="IPR006016">
    <property type="entry name" value="UspA"/>
</dbReference>
<dbReference type="EMBL" id="ML996700">
    <property type="protein sequence ID" value="KAF2398429.1"/>
    <property type="molecule type" value="Genomic_DNA"/>
</dbReference>
<accession>A0A6G1HRG3</accession>
<dbReference type="PRINTS" id="PR01438">
    <property type="entry name" value="UNVRSLSTRESS"/>
</dbReference>
<dbReference type="SUPFAM" id="SSF52402">
    <property type="entry name" value="Adenine nucleotide alpha hydrolases-like"/>
    <property type="match status" value="1"/>
</dbReference>
<dbReference type="GO" id="GO:0016787">
    <property type="term" value="F:hydrolase activity"/>
    <property type="evidence" value="ECO:0007669"/>
    <property type="project" value="UniProtKB-KW"/>
</dbReference>
<feature type="region of interest" description="Disordered" evidence="1">
    <location>
        <begin position="274"/>
        <end position="402"/>
    </location>
</feature>
<dbReference type="Pfam" id="PF00582">
    <property type="entry name" value="Usp"/>
    <property type="match status" value="1"/>
</dbReference>
<evidence type="ECO:0000313" key="3">
    <source>
        <dbReference type="EMBL" id="KAF2398429.1"/>
    </source>
</evidence>
<dbReference type="AlphaFoldDB" id="A0A6G1HRG3"/>